<feature type="transmembrane region" description="Helical" evidence="5">
    <location>
        <begin position="282"/>
        <end position="304"/>
    </location>
</feature>
<feature type="transmembrane region" description="Helical" evidence="5">
    <location>
        <begin position="213"/>
        <end position="233"/>
    </location>
</feature>
<evidence type="ECO:0000256" key="2">
    <source>
        <dbReference type="ARBA" id="ARBA00022692"/>
    </source>
</evidence>
<feature type="transmembrane region" description="Helical" evidence="5">
    <location>
        <begin position="104"/>
        <end position="124"/>
    </location>
</feature>
<gene>
    <name evidence="6" type="ORF">UFOPK1683_00060</name>
</gene>
<feature type="transmembrane region" description="Helical" evidence="5">
    <location>
        <begin position="78"/>
        <end position="98"/>
    </location>
</feature>
<keyword evidence="4 5" id="KW-0472">Membrane</keyword>
<keyword evidence="3 5" id="KW-1133">Transmembrane helix</keyword>
<evidence type="ECO:0000256" key="5">
    <source>
        <dbReference type="SAM" id="Phobius"/>
    </source>
</evidence>
<dbReference type="Gene3D" id="1.20.1250.20">
    <property type="entry name" value="MFS general substrate transporter like domains"/>
    <property type="match status" value="1"/>
</dbReference>
<evidence type="ECO:0000313" key="6">
    <source>
        <dbReference type="EMBL" id="CAB4560563.1"/>
    </source>
</evidence>
<dbReference type="GO" id="GO:0016020">
    <property type="term" value="C:membrane"/>
    <property type="evidence" value="ECO:0007669"/>
    <property type="project" value="UniProtKB-SubCell"/>
</dbReference>
<dbReference type="InterPro" id="IPR051788">
    <property type="entry name" value="MFS_Transporter"/>
</dbReference>
<evidence type="ECO:0000256" key="3">
    <source>
        <dbReference type="ARBA" id="ARBA00022989"/>
    </source>
</evidence>
<comment type="subcellular location">
    <subcellularLocation>
        <location evidence="1">Membrane</location>
        <topology evidence="1">Multi-pass membrane protein</topology>
    </subcellularLocation>
</comment>
<dbReference type="GO" id="GO:0022857">
    <property type="term" value="F:transmembrane transporter activity"/>
    <property type="evidence" value="ECO:0007669"/>
    <property type="project" value="InterPro"/>
</dbReference>
<dbReference type="Pfam" id="PF07690">
    <property type="entry name" value="MFS_1"/>
    <property type="match status" value="1"/>
</dbReference>
<feature type="transmembrane region" description="Helical" evidence="5">
    <location>
        <begin position="168"/>
        <end position="187"/>
    </location>
</feature>
<reference evidence="6" key="1">
    <citation type="submission" date="2020-05" db="EMBL/GenBank/DDBJ databases">
        <authorList>
            <person name="Chiriac C."/>
            <person name="Salcher M."/>
            <person name="Ghai R."/>
            <person name="Kavagutti S V."/>
        </authorList>
    </citation>
    <scope>NUCLEOTIDE SEQUENCE</scope>
</reference>
<feature type="transmembrane region" description="Helical" evidence="5">
    <location>
        <begin position="366"/>
        <end position="395"/>
    </location>
</feature>
<dbReference type="PANTHER" id="PTHR23514:SF13">
    <property type="entry name" value="INNER MEMBRANE PROTEIN YBJJ"/>
    <property type="match status" value="1"/>
</dbReference>
<dbReference type="PANTHER" id="PTHR23514">
    <property type="entry name" value="BYPASS OF STOP CODON PROTEIN 6"/>
    <property type="match status" value="1"/>
</dbReference>
<organism evidence="6">
    <name type="scientific">freshwater metagenome</name>
    <dbReference type="NCBI Taxonomy" id="449393"/>
    <lineage>
        <taxon>unclassified sequences</taxon>
        <taxon>metagenomes</taxon>
        <taxon>ecological metagenomes</taxon>
    </lineage>
</organism>
<feature type="transmembrane region" description="Helical" evidence="5">
    <location>
        <begin position="310"/>
        <end position="331"/>
    </location>
</feature>
<dbReference type="SUPFAM" id="SSF103473">
    <property type="entry name" value="MFS general substrate transporter"/>
    <property type="match status" value="1"/>
</dbReference>
<evidence type="ECO:0000256" key="4">
    <source>
        <dbReference type="ARBA" id="ARBA00023136"/>
    </source>
</evidence>
<evidence type="ECO:0000256" key="1">
    <source>
        <dbReference type="ARBA" id="ARBA00004141"/>
    </source>
</evidence>
<dbReference type="InterPro" id="IPR036259">
    <property type="entry name" value="MFS_trans_sf"/>
</dbReference>
<feature type="transmembrane region" description="Helical" evidence="5">
    <location>
        <begin position="253"/>
        <end position="270"/>
    </location>
</feature>
<keyword evidence="2 5" id="KW-0812">Transmembrane</keyword>
<dbReference type="EMBL" id="CAEZTL010000003">
    <property type="protein sequence ID" value="CAB4560563.1"/>
    <property type="molecule type" value="Genomic_DNA"/>
</dbReference>
<protein>
    <submittedName>
        <fullName evidence="6">Unannotated protein</fullName>
    </submittedName>
</protein>
<feature type="transmembrane region" description="Helical" evidence="5">
    <location>
        <begin position="50"/>
        <end position="71"/>
    </location>
</feature>
<sequence length="408" mass="43764">MSDIPKITPKMTPQKEERILHILFFLFGFGIMAWVPRFPEVKANLGLSNGAFGTLLTTGSIGAFIGLLTVGHIVHKVGVFKVSIASTLLLYGTFISVVHVKSPLIFAFCNVVIAFAVTAQHVAFNTQAFEVQEKVGGHIVTSSAGYWSSGALVTAGVSGIMVGKVGLALHIDVISILTATVTIYLLLKLNPVLVKANTHPETDYKIKDIFTSFYIDWPASLGIAAVLSMEFAVGDWATIFTKERLGIDSGLSAAPYIAFTFFIILGRLKIHTLLGEHSVVRLSRISVFSSGAIFMVLITIATHLPVSAKWVSFALFVLAFSVAGLGTSFVAPNFSKAAVRRSPNPSSVVVGQFGVMNNLFGTAFKWVIAGVIAMTGSVALAFMIPAVLMIVSGYFTYVMDETKPSQTK</sequence>
<dbReference type="InterPro" id="IPR011701">
    <property type="entry name" value="MFS"/>
</dbReference>
<feature type="transmembrane region" description="Helical" evidence="5">
    <location>
        <begin position="20"/>
        <end position="38"/>
    </location>
</feature>
<dbReference type="AlphaFoldDB" id="A0A6J6DE75"/>
<accession>A0A6J6DE75</accession>
<proteinExistence type="predicted"/>
<feature type="transmembrane region" description="Helical" evidence="5">
    <location>
        <begin position="144"/>
        <end position="162"/>
    </location>
</feature>
<name>A0A6J6DE75_9ZZZZ</name>